<organism evidence="4 5">
    <name type="scientific">Phytoactinopolyspora halotolerans</name>
    <dbReference type="NCBI Taxonomy" id="1981512"/>
    <lineage>
        <taxon>Bacteria</taxon>
        <taxon>Bacillati</taxon>
        <taxon>Actinomycetota</taxon>
        <taxon>Actinomycetes</taxon>
        <taxon>Jiangellales</taxon>
        <taxon>Jiangellaceae</taxon>
        <taxon>Phytoactinopolyspora</taxon>
    </lineage>
</organism>
<feature type="domain" description="Metallo-beta-lactamase" evidence="3">
    <location>
        <begin position="28"/>
        <end position="240"/>
    </location>
</feature>
<keyword evidence="1" id="KW-0255">Endonuclease</keyword>
<dbReference type="Proteomes" id="UP000475214">
    <property type="component" value="Unassembled WGS sequence"/>
</dbReference>
<evidence type="ECO:0000256" key="1">
    <source>
        <dbReference type="ARBA" id="ARBA00022759"/>
    </source>
</evidence>
<dbReference type="GO" id="GO:0042781">
    <property type="term" value="F:3'-tRNA processing endoribonuclease activity"/>
    <property type="evidence" value="ECO:0007669"/>
    <property type="project" value="TreeGrafter"/>
</dbReference>
<dbReference type="InterPro" id="IPR001279">
    <property type="entry name" value="Metallo-B-lactamas"/>
</dbReference>
<proteinExistence type="predicted"/>
<dbReference type="PANTHER" id="PTHR46018:SF2">
    <property type="entry name" value="ZINC PHOSPHODIESTERASE ELAC PROTEIN 1"/>
    <property type="match status" value="1"/>
</dbReference>
<dbReference type="InterPro" id="IPR044094">
    <property type="entry name" value="AtsA-like_MBL-fold"/>
</dbReference>
<evidence type="ECO:0000259" key="3">
    <source>
        <dbReference type="Pfam" id="PF00753"/>
    </source>
</evidence>
<dbReference type="Gene3D" id="3.60.15.10">
    <property type="entry name" value="Ribonuclease Z/Hydroxyacylglutathione hydrolase-like"/>
    <property type="match status" value="1"/>
</dbReference>
<dbReference type="Pfam" id="PF00753">
    <property type="entry name" value="Lactamase_B"/>
    <property type="match status" value="1"/>
</dbReference>
<dbReference type="InterPro" id="IPR036866">
    <property type="entry name" value="RibonucZ/Hydroxyglut_hydro"/>
</dbReference>
<keyword evidence="1" id="KW-0540">Nuclease</keyword>
<sequence>MDRPYVVTLGTAGGPVWWPGHHGRTGISTAVVVGERTYIVDAGTGVGRQLIRAGLSMASVRAIFITHMHSDHVVDLGSLALFGIMRMPADPTHTVQIVGPGDRQVLPPVSSRAPAGGLTPVFPDEPTPGTARMFDLLMRAYATDINDRLFDSLRPTPRDWFRARDIVVPPEVGFHPNDHPAPDMAPFAVYEDEAVRVSATLVQHAPMSPAFGFRFDTEGGSVAISGDTARTDNMVRLAAGADVLLHEAVDFDWVERRYTEQRDASAKATRDHHYAAHTSPREAIDVAEKAGVRRLGLHHLAPGHTPREVWERDGHLFSGHFSVPADLDVIPLHPRV</sequence>
<dbReference type="EMBL" id="JAAGOA010000009">
    <property type="protein sequence ID" value="NEE01330.1"/>
    <property type="molecule type" value="Genomic_DNA"/>
</dbReference>
<dbReference type="CDD" id="cd07719">
    <property type="entry name" value="arylsulfatase_AtsA-like_MBL-fold"/>
    <property type="match status" value="1"/>
</dbReference>
<accession>A0A6L9SBE0</accession>
<keyword evidence="5" id="KW-1185">Reference proteome</keyword>
<reference evidence="4 5" key="1">
    <citation type="submission" date="2020-02" db="EMBL/GenBank/DDBJ databases">
        <authorList>
            <person name="Li X.-J."/>
            <person name="Han X.-M."/>
        </authorList>
    </citation>
    <scope>NUCLEOTIDE SEQUENCE [LARGE SCALE GENOMIC DNA]</scope>
    <source>
        <strain evidence="4 5">CCTCC AB 2017055</strain>
    </source>
</reference>
<evidence type="ECO:0000313" key="5">
    <source>
        <dbReference type="Proteomes" id="UP000475214"/>
    </source>
</evidence>
<dbReference type="PANTHER" id="PTHR46018">
    <property type="entry name" value="ZINC PHOSPHODIESTERASE ELAC PROTEIN 1"/>
    <property type="match status" value="1"/>
</dbReference>
<protein>
    <submittedName>
        <fullName evidence="4">MBL fold metallo-hydrolase</fullName>
    </submittedName>
</protein>
<dbReference type="AlphaFoldDB" id="A0A6L9SBE0"/>
<evidence type="ECO:0000313" key="4">
    <source>
        <dbReference type="EMBL" id="NEE01330.1"/>
    </source>
</evidence>
<keyword evidence="2 4" id="KW-0378">Hydrolase</keyword>
<comment type="caution">
    <text evidence="4">The sequence shown here is derived from an EMBL/GenBank/DDBJ whole genome shotgun (WGS) entry which is preliminary data.</text>
</comment>
<dbReference type="SUPFAM" id="SSF56281">
    <property type="entry name" value="Metallo-hydrolase/oxidoreductase"/>
    <property type="match status" value="1"/>
</dbReference>
<evidence type="ECO:0000256" key="2">
    <source>
        <dbReference type="ARBA" id="ARBA00022801"/>
    </source>
</evidence>
<gene>
    <name evidence="4" type="ORF">G1H10_14235</name>
</gene>
<name>A0A6L9SBE0_9ACTN</name>